<protein>
    <submittedName>
        <fullName evidence="1">Uncharacterized protein</fullName>
    </submittedName>
</protein>
<dbReference type="EMBL" id="GBRH01192330">
    <property type="protein sequence ID" value="JAE05566.1"/>
    <property type="molecule type" value="Transcribed_RNA"/>
</dbReference>
<organism evidence="1">
    <name type="scientific">Arundo donax</name>
    <name type="common">Giant reed</name>
    <name type="synonym">Donax arundinaceus</name>
    <dbReference type="NCBI Taxonomy" id="35708"/>
    <lineage>
        <taxon>Eukaryota</taxon>
        <taxon>Viridiplantae</taxon>
        <taxon>Streptophyta</taxon>
        <taxon>Embryophyta</taxon>
        <taxon>Tracheophyta</taxon>
        <taxon>Spermatophyta</taxon>
        <taxon>Magnoliopsida</taxon>
        <taxon>Liliopsida</taxon>
        <taxon>Poales</taxon>
        <taxon>Poaceae</taxon>
        <taxon>PACMAD clade</taxon>
        <taxon>Arundinoideae</taxon>
        <taxon>Arundineae</taxon>
        <taxon>Arundo</taxon>
    </lineage>
</organism>
<accession>A0A0A9F604</accession>
<evidence type="ECO:0000313" key="1">
    <source>
        <dbReference type="EMBL" id="JAE05566.1"/>
    </source>
</evidence>
<proteinExistence type="predicted"/>
<reference evidence="1" key="1">
    <citation type="submission" date="2014-09" db="EMBL/GenBank/DDBJ databases">
        <authorList>
            <person name="Magalhaes I.L.F."/>
            <person name="Oliveira U."/>
            <person name="Santos F.R."/>
            <person name="Vidigal T.H.D.A."/>
            <person name="Brescovit A.D."/>
            <person name="Santos A.J."/>
        </authorList>
    </citation>
    <scope>NUCLEOTIDE SEQUENCE</scope>
    <source>
        <tissue evidence="1">Shoot tissue taken approximately 20 cm above the soil surface</tissue>
    </source>
</reference>
<sequence>MRSDHTSPAPEVEASSFFRSMSMSSKFESVDLQLV</sequence>
<name>A0A0A9F604_ARUDO</name>
<dbReference type="AlphaFoldDB" id="A0A0A9F604"/>
<reference evidence="1" key="2">
    <citation type="journal article" date="2015" name="Data Brief">
        <title>Shoot transcriptome of the giant reed, Arundo donax.</title>
        <authorList>
            <person name="Barrero R.A."/>
            <person name="Guerrero F.D."/>
            <person name="Moolhuijzen P."/>
            <person name="Goolsby J.A."/>
            <person name="Tidwell J."/>
            <person name="Bellgard S.E."/>
            <person name="Bellgard M.I."/>
        </authorList>
    </citation>
    <scope>NUCLEOTIDE SEQUENCE</scope>
    <source>
        <tissue evidence="1">Shoot tissue taken approximately 20 cm above the soil surface</tissue>
    </source>
</reference>